<accession>A0A1R3JQ21</accession>
<dbReference type="InterPro" id="IPR012677">
    <property type="entry name" value="Nucleotide-bd_a/b_plait_sf"/>
</dbReference>
<dbReference type="InterPro" id="IPR035979">
    <property type="entry name" value="RBD_domain_sf"/>
</dbReference>
<evidence type="ECO:0000313" key="2">
    <source>
        <dbReference type="Proteomes" id="UP000187203"/>
    </source>
</evidence>
<organism evidence="1 2">
    <name type="scientific">Corchorus olitorius</name>
    <dbReference type="NCBI Taxonomy" id="93759"/>
    <lineage>
        <taxon>Eukaryota</taxon>
        <taxon>Viridiplantae</taxon>
        <taxon>Streptophyta</taxon>
        <taxon>Embryophyta</taxon>
        <taxon>Tracheophyta</taxon>
        <taxon>Spermatophyta</taxon>
        <taxon>Magnoliopsida</taxon>
        <taxon>eudicotyledons</taxon>
        <taxon>Gunneridae</taxon>
        <taxon>Pentapetalae</taxon>
        <taxon>rosids</taxon>
        <taxon>malvids</taxon>
        <taxon>Malvales</taxon>
        <taxon>Malvaceae</taxon>
        <taxon>Grewioideae</taxon>
        <taxon>Apeibeae</taxon>
        <taxon>Corchorus</taxon>
    </lineage>
</organism>
<proteinExistence type="predicted"/>
<reference evidence="2" key="1">
    <citation type="submission" date="2013-09" db="EMBL/GenBank/DDBJ databases">
        <title>Corchorus olitorius genome sequencing.</title>
        <authorList>
            <person name="Alam M."/>
            <person name="Haque M.S."/>
            <person name="Islam M.S."/>
            <person name="Emdad E.M."/>
            <person name="Islam M.M."/>
            <person name="Ahmed B."/>
            <person name="Halim A."/>
            <person name="Hossen Q.M.M."/>
            <person name="Hossain M.Z."/>
            <person name="Ahmed R."/>
            <person name="Khan M.M."/>
            <person name="Islam R."/>
            <person name="Rashid M.M."/>
            <person name="Khan S.A."/>
            <person name="Rahman M.S."/>
            <person name="Alam M."/>
            <person name="Yahiya A.S."/>
            <person name="Khan M.S."/>
            <person name="Azam M.S."/>
            <person name="Haque T."/>
            <person name="Lashkar M.Z.H."/>
            <person name="Akhand A.I."/>
            <person name="Morshed G."/>
            <person name="Roy S."/>
            <person name="Uddin K.S."/>
            <person name="Rabeya T."/>
            <person name="Hossain A.S."/>
            <person name="Chowdhury A."/>
            <person name="Snigdha A.R."/>
            <person name="Mortoza M.S."/>
            <person name="Matin S.A."/>
            <person name="Hoque S.M.E."/>
            <person name="Islam M.K."/>
            <person name="Roy D.K."/>
            <person name="Haider R."/>
            <person name="Moosa M.M."/>
            <person name="Elias S.M."/>
            <person name="Hasan A.M."/>
            <person name="Jahan S."/>
            <person name="Shafiuddin M."/>
            <person name="Mahmood N."/>
            <person name="Shommy N.S."/>
        </authorList>
    </citation>
    <scope>NUCLEOTIDE SEQUENCE [LARGE SCALE GENOMIC DNA]</scope>
    <source>
        <strain evidence="2">cv. O-4</strain>
    </source>
</reference>
<dbReference type="Proteomes" id="UP000187203">
    <property type="component" value="Unassembled WGS sequence"/>
</dbReference>
<dbReference type="SUPFAM" id="SSF54928">
    <property type="entry name" value="RNA-binding domain, RBD"/>
    <property type="match status" value="1"/>
</dbReference>
<comment type="caution">
    <text evidence="1">The sequence shown here is derived from an EMBL/GenBank/DDBJ whole genome shotgun (WGS) entry which is preliminary data.</text>
</comment>
<gene>
    <name evidence="1" type="ORF">COLO4_15001</name>
</gene>
<sequence>MRREEENYGRIADVFIHRRGIHKGPTTFAFVRYWKEKEAVFALEKADFIFMEGIRIRVFKAKQTNRNSLSERCRVKVADSEVRNRKSKDVVVDGGSYKEVVCNVNNGAEQVKVVEAVPMSRVGR</sequence>
<protein>
    <submittedName>
        <fullName evidence="1">Nucleotide-binding, alpha-beta plait</fullName>
    </submittedName>
</protein>
<dbReference type="EMBL" id="AWUE01015537">
    <property type="protein sequence ID" value="OMO96904.1"/>
    <property type="molecule type" value="Genomic_DNA"/>
</dbReference>
<evidence type="ECO:0000313" key="1">
    <source>
        <dbReference type="EMBL" id="OMO96904.1"/>
    </source>
</evidence>
<dbReference type="GO" id="GO:0003676">
    <property type="term" value="F:nucleic acid binding"/>
    <property type="evidence" value="ECO:0007669"/>
    <property type="project" value="InterPro"/>
</dbReference>
<dbReference type="AlphaFoldDB" id="A0A1R3JQ21"/>
<name>A0A1R3JQ21_9ROSI</name>
<dbReference type="Gene3D" id="3.30.70.330">
    <property type="match status" value="1"/>
</dbReference>
<keyword evidence="2" id="KW-1185">Reference proteome</keyword>